<keyword evidence="4" id="KW-1185">Reference proteome</keyword>
<feature type="signal peptide" evidence="1">
    <location>
        <begin position="1"/>
        <end position="22"/>
    </location>
</feature>
<feature type="chain" id="PRO_5043471041" description="Sporulation stage II protein D amidase enhancer LytB N-terminal domain-containing protein" evidence="1">
    <location>
        <begin position="23"/>
        <end position="514"/>
    </location>
</feature>
<dbReference type="KEGG" id="hprf:HLPR_14610"/>
<dbReference type="RefSeq" id="WP_338534798.1">
    <property type="nucleotide sequence ID" value="NZ_AP028654.1"/>
</dbReference>
<feature type="domain" description="Sporulation stage II protein D amidase enhancer LytB N-terminal" evidence="2">
    <location>
        <begin position="207"/>
        <end position="296"/>
    </location>
</feature>
<dbReference type="NCBIfam" id="TIGR02669">
    <property type="entry name" value="SpoIID_LytB"/>
    <property type="match status" value="1"/>
</dbReference>
<evidence type="ECO:0000259" key="2">
    <source>
        <dbReference type="Pfam" id="PF08486"/>
    </source>
</evidence>
<dbReference type="InterPro" id="IPR013486">
    <property type="entry name" value="SpoIID/LytB"/>
</dbReference>
<sequence length="514" mass="58295">MKKNIIFLLIIFQILMSNYAFANTSLTIPNDFIIRVGIEYNNNTSNFSLNSSSGFALFLHANHVEISLFELTKEKKLTYKNSAYHIRLTDKSVSSADVLKQIGEFKKIDDKVFISFDDGWFLAYGNYADKEIGQNNINITKNKFSLNQVFLYKNNNSIDLVDSSNNTVFNYDSSQGEFYVKPLDSNFLDTDKYSYRGGIGAKNVVNSGISIINYIYIEDYLYGVVPNEMSSSWPLESLKAQAVAARNYSYSHLNKHIEYGFDICDSTDCQVYSGTKKEAEGSSFAVDLTKGELLLYNNTLVEAYFHSNSGGHTESSENIWSSVVPYLRGVKDNYSLNEPNSIWSKTFTPEEIEKKLADRSIYIGKLEDVTINHKSENGRVLSISFKGSNTNVELKKEKIRSIFGYNIIKSIWYSVIKDNEVSIINSMNYGKISLKKVTLLSANGKTNSNNKYYQVFNGNIKKKIYSSSNSYTFEGKGYGHGLGMSQWGAKKMAEEGYTYEQILSHYYTDTVLNK</sequence>
<dbReference type="InterPro" id="IPR051922">
    <property type="entry name" value="Bact_Sporulation_Assoc"/>
</dbReference>
<evidence type="ECO:0000313" key="4">
    <source>
        <dbReference type="Proteomes" id="UP001321786"/>
    </source>
</evidence>
<name>A0AAU9E519_9FIRM</name>
<evidence type="ECO:0000313" key="3">
    <source>
        <dbReference type="EMBL" id="BEP29130.1"/>
    </source>
</evidence>
<dbReference type="InterPro" id="IPR013693">
    <property type="entry name" value="SpoIID/LytB_N"/>
</dbReference>
<dbReference type="AlphaFoldDB" id="A0AAU9E519"/>
<reference evidence="3 4" key="1">
    <citation type="submission" date="2023-08" db="EMBL/GenBank/DDBJ databases">
        <title>Helicovermis profunda gen. nov., sp. nov., a novel mesophilic, fermentative bacterium within the Bacillota from a deep-sea hydrothermal vent chimney.</title>
        <authorList>
            <person name="Miyazaki U."/>
            <person name="Mizutani D."/>
            <person name="Hashimoto Y."/>
            <person name="Tame A."/>
            <person name="Sawayama S."/>
            <person name="Miyazaki J."/>
            <person name="Takai K."/>
            <person name="Nakagawa S."/>
        </authorList>
    </citation>
    <scope>NUCLEOTIDE SEQUENCE [LARGE SCALE GENOMIC DNA]</scope>
    <source>
        <strain evidence="3 4">S502</strain>
    </source>
</reference>
<protein>
    <recommendedName>
        <fullName evidence="2">Sporulation stage II protein D amidase enhancer LytB N-terminal domain-containing protein</fullName>
    </recommendedName>
</protein>
<dbReference type="PANTHER" id="PTHR30032:SF4">
    <property type="entry name" value="AMIDASE ENHANCER"/>
    <property type="match status" value="1"/>
</dbReference>
<dbReference type="GO" id="GO:0030288">
    <property type="term" value="C:outer membrane-bounded periplasmic space"/>
    <property type="evidence" value="ECO:0007669"/>
    <property type="project" value="TreeGrafter"/>
</dbReference>
<dbReference type="EMBL" id="AP028654">
    <property type="protein sequence ID" value="BEP29130.1"/>
    <property type="molecule type" value="Genomic_DNA"/>
</dbReference>
<accession>A0AAU9E519</accession>
<gene>
    <name evidence="3" type="ORF">HLPR_14610</name>
</gene>
<evidence type="ECO:0000256" key="1">
    <source>
        <dbReference type="SAM" id="SignalP"/>
    </source>
</evidence>
<proteinExistence type="predicted"/>
<dbReference type="Pfam" id="PF08486">
    <property type="entry name" value="SpoIID"/>
    <property type="match status" value="1"/>
</dbReference>
<dbReference type="GO" id="GO:0030435">
    <property type="term" value="P:sporulation resulting in formation of a cellular spore"/>
    <property type="evidence" value="ECO:0007669"/>
    <property type="project" value="InterPro"/>
</dbReference>
<dbReference type="Proteomes" id="UP001321786">
    <property type="component" value="Chromosome"/>
</dbReference>
<keyword evidence="1" id="KW-0732">Signal</keyword>
<organism evidence="3 4">
    <name type="scientific">Helicovermis profundi</name>
    <dbReference type="NCBI Taxonomy" id="3065157"/>
    <lineage>
        <taxon>Bacteria</taxon>
        <taxon>Bacillati</taxon>
        <taxon>Bacillota</taxon>
        <taxon>Clostridia</taxon>
        <taxon>Helicovermis</taxon>
    </lineage>
</organism>
<dbReference type="PANTHER" id="PTHR30032">
    <property type="entry name" value="N-ACETYLMURAMOYL-L-ALANINE AMIDASE-RELATED"/>
    <property type="match status" value="1"/>
</dbReference>